<evidence type="ECO:0000256" key="2">
    <source>
        <dbReference type="ARBA" id="ARBA00022475"/>
    </source>
</evidence>
<evidence type="ECO:0000256" key="8">
    <source>
        <dbReference type="SAM" id="SignalP"/>
    </source>
</evidence>
<feature type="chain" id="PRO_5029529353" description="Ig-like domain-containing protein" evidence="8">
    <location>
        <begin position="17"/>
        <end position="538"/>
    </location>
</feature>
<dbReference type="GO" id="GO:0009617">
    <property type="term" value="P:response to bacterium"/>
    <property type="evidence" value="ECO:0007669"/>
    <property type="project" value="TreeGrafter"/>
</dbReference>
<dbReference type="GO" id="GO:0002376">
    <property type="term" value="P:immune system process"/>
    <property type="evidence" value="ECO:0007669"/>
    <property type="project" value="UniProtKB-KW"/>
</dbReference>
<keyword evidence="4" id="KW-0391">Immunity</keyword>
<dbReference type="PANTHER" id="PTHR19433:SF133">
    <property type="entry name" value="IMMUNE-TYPE RECEPTOR 5 PRECURSOR-RELATED"/>
    <property type="match status" value="1"/>
</dbReference>
<dbReference type="SMART" id="SM00409">
    <property type="entry name" value="IG"/>
    <property type="match status" value="4"/>
</dbReference>
<feature type="domain" description="Ig-like" evidence="9">
    <location>
        <begin position="22"/>
        <end position="118"/>
    </location>
</feature>
<dbReference type="InterPro" id="IPR007110">
    <property type="entry name" value="Ig-like_dom"/>
</dbReference>
<evidence type="ECO:0000256" key="7">
    <source>
        <dbReference type="ARBA" id="ARBA00023180"/>
    </source>
</evidence>
<dbReference type="OrthoDB" id="6370831at2759"/>
<dbReference type="EMBL" id="JAAKFY010000022">
    <property type="protein sequence ID" value="KAF3838707.1"/>
    <property type="molecule type" value="Genomic_DNA"/>
</dbReference>
<comment type="subcellular location">
    <subcellularLocation>
        <location evidence="1">Cell membrane</location>
    </subcellularLocation>
</comment>
<organism evidence="10 11">
    <name type="scientific">Dissostichus mawsoni</name>
    <name type="common">Antarctic cod</name>
    <dbReference type="NCBI Taxonomy" id="36200"/>
    <lineage>
        <taxon>Eukaryota</taxon>
        <taxon>Metazoa</taxon>
        <taxon>Chordata</taxon>
        <taxon>Craniata</taxon>
        <taxon>Vertebrata</taxon>
        <taxon>Euteleostomi</taxon>
        <taxon>Actinopterygii</taxon>
        <taxon>Neopterygii</taxon>
        <taxon>Teleostei</taxon>
        <taxon>Neoteleostei</taxon>
        <taxon>Acanthomorphata</taxon>
        <taxon>Eupercaria</taxon>
        <taxon>Perciformes</taxon>
        <taxon>Notothenioidei</taxon>
        <taxon>Nototheniidae</taxon>
        <taxon>Dissostichus</taxon>
    </lineage>
</organism>
<dbReference type="SUPFAM" id="SSF48726">
    <property type="entry name" value="Immunoglobulin"/>
    <property type="match status" value="6"/>
</dbReference>
<feature type="signal peptide" evidence="8">
    <location>
        <begin position="1"/>
        <end position="16"/>
    </location>
</feature>
<proteinExistence type="predicted"/>
<dbReference type="InterPro" id="IPR013783">
    <property type="entry name" value="Ig-like_fold"/>
</dbReference>
<dbReference type="GO" id="GO:0005886">
    <property type="term" value="C:plasma membrane"/>
    <property type="evidence" value="ECO:0007669"/>
    <property type="project" value="UniProtKB-SubCell"/>
</dbReference>
<evidence type="ECO:0000313" key="10">
    <source>
        <dbReference type="EMBL" id="KAF3838707.1"/>
    </source>
</evidence>
<keyword evidence="5" id="KW-0472">Membrane</keyword>
<dbReference type="Gene3D" id="2.60.40.10">
    <property type="entry name" value="Immunoglobulins"/>
    <property type="match status" value="4"/>
</dbReference>
<dbReference type="AlphaFoldDB" id="A0A7J5XQ36"/>
<keyword evidence="7" id="KW-0325">Glycoprotein</keyword>
<reference evidence="10 11" key="1">
    <citation type="submission" date="2020-03" db="EMBL/GenBank/DDBJ databases">
        <title>Dissostichus mawsoni Genome sequencing and assembly.</title>
        <authorList>
            <person name="Park H."/>
        </authorList>
    </citation>
    <scope>NUCLEOTIDE SEQUENCE [LARGE SCALE GENOMIC DNA]</scope>
    <source>
        <strain evidence="10">DM0001</strain>
        <tissue evidence="10">Muscle</tissue>
    </source>
</reference>
<evidence type="ECO:0000259" key="9">
    <source>
        <dbReference type="PROSITE" id="PS50835"/>
    </source>
</evidence>
<dbReference type="PANTHER" id="PTHR19433">
    <property type="entry name" value="T-CELL RECEPTOR ALPHA CHAIN V REGION-RELATED"/>
    <property type="match status" value="1"/>
</dbReference>
<comment type="caution">
    <text evidence="10">The sequence shown here is derived from an EMBL/GenBank/DDBJ whole genome shotgun (WGS) entry which is preliminary data.</text>
</comment>
<keyword evidence="2" id="KW-1003">Cell membrane</keyword>
<evidence type="ECO:0000313" key="11">
    <source>
        <dbReference type="Proteomes" id="UP000518266"/>
    </source>
</evidence>
<dbReference type="InterPro" id="IPR036179">
    <property type="entry name" value="Ig-like_dom_sf"/>
</dbReference>
<evidence type="ECO:0000256" key="1">
    <source>
        <dbReference type="ARBA" id="ARBA00004236"/>
    </source>
</evidence>
<feature type="domain" description="Ig-like" evidence="9">
    <location>
        <begin position="338"/>
        <end position="434"/>
    </location>
</feature>
<dbReference type="Pfam" id="PF07686">
    <property type="entry name" value="V-set"/>
    <property type="match status" value="1"/>
</dbReference>
<dbReference type="InterPro" id="IPR013106">
    <property type="entry name" value="Ig_V-set"/>
</dbReference>
<evidence type="ECO:0000256" key="4">
    <source>
        <dbReference type="ARBA" id="ARBA00022859"/>
    </source>
</evidence>
<dbReference type="InterPro" id="IPR003599">
    <property type="entry name" value="Ig_sub"/>
</dbReference>
<name>A0A7J5XQ36_DISMA</name>
<sequence>MIKTTFLLFPLSCSLGNTLRVTNVTVVQWPTLSNPVHPGVSATLQCSVLSDSEDKKCPGEHSVHWFGVRSDKSYPNIIYTDGNEQNECKKTSDTKKSCVYHLSKNFSSSDAGIYYCAVATCGEILFGDGTKLNIEDGLMSVTIVQLGESATFTCVYPDWEHSNTRVKWYKQSVGNTLRVTNVTVVQWPTLSNPVHPGVSATLQCSVLSDSEDKKCPGEHSVHWFGVRSDKSYPNIIYTDGNEQNECKKTSDTKKSCVYHLSKNFSSSDAGIYYCAVATCGEILFGDGTKLNIEDGLMSVTIVQLGESATFTCVYPDWEHSNTRVKWYKQSVGNTLRVTNVTVVQWPTLSNPVHPGVSATLQCSVLSDSEDKKCPGEHSVHWFGVRSDKSYPNIIYTDGNEQNECKKTSDTKKSCVYHLSKNFSSSDAGIYYCAVATCGEILFGDGTKLNIEDGLMSVTIVQLGESATFTCVYPDWEHSNTRVKWYKQSVGFPHYRFNVKHLVNMSSLTILKTIQEDKAMYHCAVTTWSKDEWTSTYLS</sequence>
<dbReference type="Proteomes" id="UP000518266">
    <property type="component" value="Unassembled WGS sequence"/>
</dbReference>
<keyword evidence="3 8" id="KW-0732">Signal</keyword>
<dbReference type="PROSITE" id="PS50835">
    <property type="entry name" value="IG_LIKE"/>
    <property type="match status" value="4"/>
</dbReference>
<evidence type="ECO:0000256" key="5">
    <source>
        <dbReference type="ARBA" id="ARBA00023136"/>
    </source>
</evidence>
<keyword evidence="6" id="KW-1015">Disulfide bond</keyword>
<evidence type="ECO:0000256" key="3">
    <source>
        <dbReference type="ARBA" id="ARBA00022729"/>
    </source>
</evidence>
<feature type="domain" description="Ig-like" evidence="9">
    <location>
        <begin position="463"/>
        <end position="538"/>
    </location>
</feature>
<gene>
    <name evidence="10" type="ORF">F7725_010475</name>
</gene>
<keyword evidence="11" id="KW-1185">Reference proteome</keyword>
<feature type="domain" description="Ig-like" evidence="9">
    <location>
        <begin position="180"/>
        <end position="276"/>
    </location>
</feature>
<dbReference type="InterPro" id="IPR052051">
    <property type="entry name" value="TCR_complex_component"/>
</dbReference>
<evidence type="ECO:0000256" key="6">
    <source>
        <dbReference type="ARBA" id="ARBA00023157"/>
    </source>
</evidence>
<accession>A0A7J5XQ36</accession>
<protein>
    <recommendedName>
        <fullName evidence="9">Ig-like domain-containing protein</fullName>
    </recommendedName>
</protein>
<dbReference type="SMART" id="SM00406">
    <property type="entry name" value="IGv"/>
    <property type="match status" value="4"/>
</dbReference>